<keyword evidence="8" id="KW-0626">Porin</keyword>
<keyword evidence="9" id="KW-0472">Membrane</keyword>
<accession>A0ABP2XH69</accession>
<keyword evidence="14" id="KW-1185">Reference proteome</keyword>
<feature type="domain" description="Porin" evidence="12">
    <location>
        <begin position="7"/>
        <end position="346"/>
    </location>
</feature>
<evidence type="ECO:0000256" key="5">
    <source>
        <dbReference type="ARBA" id="ARBA00022692"/>
    </source>
</evidence>
<dbReference type="Gene3D" id="2.40.160.10">
    <property type="entry name" value="Porin"/>
    <property type="match status" value="1"/>
</dbReference>
<keyword evidence="5" id="KW-0812">Transmembrane</keyword>
<keyword evidence="7" id="KW-0406">Ion transport</keyword>
<dbReference type="InterPro" id="IPR002299">
    <property type="entry name" value="Porin_Neis"/>
</dbReference>
<keyword evidence="3" id="KW-0813">Transport</keyword>
<feature type="chain" id="PRO_5047521352" evidence="11">
    <location>
        <begin position="20"/>
        <end position="373"/>
    </location>
</feature>
<dbReference type="Proteomes" id="UP000016426">
    <property type="component" value="Unassembled WGS sequence"/>
</dbReference>
<dbReference type="InterPro" id="IPR001702">
    <property type="entry name" value="Porin_Gram-ve"/>
</dbReference>
<evidence type="ECO:0000256" key="10">
    <source>
        <dbReference type="ARBA" id="ARBA00023237"/>
    </source>
</evidence>
<proteinExistence type="predicted"/>
<name>A0ABP2XH69_9NEIS</name>
<dbReference type="RefSeq" id="WP_021478583.1">
    <property type="nucleotide sequence ID" value="NZ_AVPH01000280.1"/>
</dbReference>
<evidence type="ECO:0000313" key="14">
    <source>
        <dbReference type="Proteomes" id="UP000016426"/>
    </source>
</evidence>
<dbReference type="EMBL" id="AVPH01000280">
    <property type="protein sequence ID" value="ERE00220.1"/>
    <property type="molecule type" value="Genomic_DNA"/>
</dbReference>
<comment type="caution">
    <text evidence="13">The sequence shown here is derived from an EMBL/GenBank/DDBJ whole genome shotgun (WGS) entry which is preliminary data.</text>
</comment>
<evidence type="ECO:0000256" key="6">
    <source>
        <dbReference type="ARBA" id="ARBA00022729"/>
    </source>
</evidence>
<evidence type="ECO:0000256" key="4">
    <source>
        <dbReference type="ARBA" id="ARBA00022452"/>
    </source>
</evidence>
<evidence type="ECO:0000256" key="7">
    <source>
        <dbReference type="ARBA" id="ARBA00023065"/>
    </source>
</evidence>
<evidence type="ECO:0000256" key="11">
    <source>
        <dbReference type="SAM" id="SignalP"/>
    </source>
</evidence>
<sequence>MKKSLIALLVATLPAAAFADVTIYGKIKGGVEYVDNGSTKQTNVDDLGSRIGFKGSEDLGNGLKTIWQVETGFGIDGTGTGSSSGTFANRNSFIGLQGDFGTVRLGNVSNFLDSDMGTVDTWEYSSNDLGLGIFTRDGVRLKNSVRYDLPTVVPGLTAAIQYGTKEDKTASTQSRETSVVGLGYENSGFFGKYAYIHESKASAGYTLNDTYTQWSYKANDKHRLEVGYNANNLFVGLGYQQQKGGYDIVGTGWATVVNGFGLKSALNAAGISTLNQDVKTQEYALTAAYTLGAFTPKFTYAHGKDIKVNGESVNNTGYDQYVLGVDYAISKRTTFGAQYGQISVKGQGLNNAGTAFVDNKNQKAFGLNMVHKF</sequence>
<protein>
    <submittedName>
        <fullName evidence="13">Porin</fullName>
    </submittedName>
</protein>
<dbReference type="SUPFAM" id="SSF56935">
    <property type="entry name" value="Porins"/>
    <property type="match status" value="1"/>
</dbReference>
<dbReference type="PANTHER" id="PTHR34501">
    <property type="entry name" value="PROTEIN YDDL-RELATED"/>
    <property type="match status" value="1"/>
</dbReference>
<reference evidence="13 14" key="1">
    <citation type="journal article" date="2013" name="Genome Announc.">
        <title>Genome Sequence of the Pigment-Producing Bacterium Pseudogulbenkiania ferrooxidans, Isolated from Loktak Lake.</title>
        <authorList>
            <person name="Puranik S."/>
            <person name="Talkal R."/>
            <person name="Qureshi A."/>
            <person name="Khardenavis A."/>
            <person name="Kapley A."/>
            <person name="Purohit H.J."/>
        </authorList>
    </citation>
    <scope>NUCLEOTIDE SEQUENCE [LARGE SCALE GENOMIC DNA]</scope>
    <source>
        <strain evidence="13 14">EGD-HP2</strain>
    </source>
</reference>
<dbReference type="InterPro" id="IPR023614">
    <property type="entry name" value="Porin_dom_sf"/>
</dbReference>
<dbReference type="Pfam" id="PF13609">
    <property type="entry name" value="Porin_4"/>
    <property type="match status" value="1"/>
</dbReference>
<dbReference type="PRINTS" id="PR00182">
    <property type="entry name" value="ECOLNEIPORIN"/>
</dbReference>
<feature type="signal peptide" evidence="11">
    <location>
        <begin position="1"/>
        <end position="19"/>
    </location>
</feature>
<evidence type="ECO:0000256" key="2">
    <source>
        <dbReference type="ARBA" id="ARBA00011233"/>
    </source>
</evidence>
<evidence type="ECO:0000259" key="12">
    <source>
        <dbReference type="Pfam" id="PF13609"/>
    </source>
</evidence>
<evidence type="ECO:0000256" key="9">
    <source>
        <dbReference type="ARBA" id="ARBA00023136"/>
    </source>
</evidence>
<keyword evidence="4" id="KW-1134">Transmembrane beta strand</keyword>
<dbReference type="CDD" id="cd00342">
    <property type="entry name" value="gram_neg_porins"/>
    <property type="match status" value="1"/>
</dbReference>
<evidence type="ECO:0000313" key="13">
    <source>
        <dbReference type="EMBL" id="ERE00220.1"/>
    </source>
</evidence>
<dbReference type="InterPro" id="IPR050298">
    <property type="entry name" value="Gram-neg_bact_OMP"/>
</dbReference>
<comment type="subcellular location">
    <subcellularLocation>
        <location evidence="1">Cell outer membrane</location>
        <topology evidence="1">Multi-pass membrane protein</topology>
    </subcellularLocation>
</comment>
<evidence type="ECO:0000256" key="8">
    <source>
        <dbReference type="ARBA" id="ARBA00023114"/>
    </source>
</evidence>
<keyword evidence="10" id="KW-0998">Cell outer membrane</keyword>
<comment type="subunit">
    <text evidence="2">Homotrimer.</text>
</comment>
<evidence type="ECO:0000256" key="3">
    <source>
        <dbReference type="ARBA" id="ARBA00022448"/>
    </source>
</evidence>
<dbReference type="InterPro" id="IPR033900">
    <property type="entry name" value="Gram_neg_porin_domain"/>
</dbReference>
<organism evidence="13 14">
    <name type="scientific">Pseudogulbenkiania ferrooxidans EGD-HP2</name>
    <dbReference type="NCBI Taxonomy" id="1388764"/>
    <lineage>
        <taxon>Bacteria</taxon>
        <taxon>Pseudomonadati</taxon>
        <taxon>Pseudomonadota</taxon>
        <taxon>Betaproteobacteria</taxon>
        <taxon>Neisseriales</taxon>
        <taxon>Chromobacteriaceae</taxon>
        <taxon>Pseudogulbenkiania</taxon>
    </lineage>
</organism>
<keyword evidence="6 11" id="KW-0732">Signal</keyword>
<gene>
    <name evidence="13" type="ORF">O166_02050</name>
</gene>
<dbReference type="PANTHER" id="PTHR34501:SF9">
    <property type="entry name" value="MAJOR OUTER MEMBRANE PROTEIN P.IA"/>
    <property type="match status" value="1"/>
</dbReference>
<evidence type="ECO:0000256" key="1">
    <source>
        <dbReference type="ARBA" id="ARBA00004571"/>
    </source>
</evidence>
<dbReference type="PRINTS" id="PR00184">
    <property type="entry name" value="NEISSPPORIN"/>
</dbReference>